<dbReference type="InterPro" id="IPR011006">
    <property type="entry name" value="CheY-like_superfamily"/>
</dbReference>
<dbReference type="SMART" id="SM00387">
    <property type="entry name" value="HATPase_c"/>
    <property type="match status" value="1"/>
</dbReference>
<keyword evidence="11" id="KW-0472">Membrane</keyword>
<keyword evidence="5" id="KW-0547">Nucleotide-binding</keyword>
<feature type="transmembrane region" description="Helical" evidence="11">
    <location>
        <begin position="57"/>
        <end position="76"/>
    </location>
</feature>
<dbReference type="PROSITE" id="PS50109">
    <property type="entry name" value="HIS_KIN"/>
    <property type="match status" value="1"/>
</dbReference>
<dbReference type="Gene3D" id="1.10.287.130">
    <property type="match status" value="1"/>
</dbReference>
<dbReference type="PRINTS" id="PR00344">
    <property type="entry name" value="BCTRLSENSOR"/>
</dbReference>
<evidence type="ECO:0000256" key="9">
    <source>
        <dbReference type="PROSITE-ProRule" id="PRU00169"/>
    </source>
</evidence>
<organism evidence="14 15">
    <name type="scientific">Paenibacillus gansuensis</name>
    <dbReference type="NCBI Taxonomy" id="306542"/>
    <lineage>
        <taxon>Bacteria</taxon>
        <taxon>Bacillati</taxon>
        <taxon>Bacillota</taxon>
        <taxon>Bacilli</taxon>
        <taxon>Bacillales</taxon>
        <taxon>Paenibacillaceae</taxon>
        <taxon>Paenibacillus</taxon>
    </lineage>
</organism>
<comment type="caution">
    <text evidence="14">The sequence shown here is derived from an EMBL/GenBank/DDBJ whole genome shotgun (WGS) entry which is preliminary data.</text>
</comment>
<evidence type="ECO:0000256" key="8">
    <source>
        <dbReference type="ARBA" id="ARBA00023012"/>
    </source>
</evidence>
<feature type="coiled-coil region" evidence="10">
    <location>
        <begin position="156"/>
        <end position="183"/>
    </location>
</feature>
<dbReference type="PANTHER" id="PTHR45339:SF1">
    <property type="entry name" value="HYBRID SIGNAL TRANSDUCTION HISTIDINE KINASE J"/>
    <property type="match status" value="1"/>
</dbReference>
<feature type="modified residue" description="4-aspartylphosphate" evidence="9">
    <location>
        <position position="537"/>
    </location>
</feature>
<dbReference type="SMART" id="SM00388">
    <property type="entry name" value="HisKA"/>
    <property type="match status" value="1"/>
</dbReference>
<proteinExistence type="predicted"/>
<dbReference type="SMART" id="SM00448">
    <property type="entry name" value="REC"/>
    <property type="match status" value="1"/>
</dbReference>
<dbReference type="SUPFAM" id="SSF55874">
    <property type="entry name" value="ATPase domain of HSP90 chaperone/DNA topoisomerase II/histidine kinase"/>
    <property type="match status" value="1"/>
</dbReference>
<evidence type="ECO:0000256" key="11">
    <source>
        <dbReference type="SAM" id="Phobius"/>
    </source>
</evidence>
<dbReference type="InterPro" id="IPR003661">
    <property type="entry name" value="HisK_dim/P_dom"/>
</dbReference>
<gene>
    <name evidence="14" type="ORF">ACFSUF_15905</name>
</gene>
<dbReference type="Pfam" id="PF00072">
    <property type="entry name" value="Response_reg"/>
    <property type="match status" value="1"/>
</dbReference>
<evidence type="ECO:0000313" key="14">
    <source>
        <dbReference type="EMBL" id="MFD2613900.1"/>
    </source>
</evidence>
<dbReference type="InterPro" id="IPR004358">
    <property type="entry name" value="Sig_transdc_His_kin-like_C"/>
</dbReference>
<feature type="domain" description="Response regulatory" evidence="13">
    <location>
        <begin position="487"/>
        <end position="604"/>
    </location>
</feature>
<keyword evidence="8" id="KW-0902">Two-component regulatory system</keyword>
<keyword evidence="11" id="KW-1133">Transmembrane helix</keyword>
<keyword evidence="4" id="KW-0808">Transferase</keyword>
<dbReference type="InterPro" id="IPR036097">
    <property type="entry name" value="HisK_dim/P_sf"/>
</dbReference>
<dbReference type="Gene3D" id="3.40.50.2300">
    <property type="match status" value="1"/>
</dbReference>
<evidence type="ECO:0000256" key="10">
    <source>
        <dbReference type="SAM" id="Coils"/>
    </source>
</evidence>
<dbReference type="RefSeq" id="WP_377604170.1">
    <property type="nucleotide sequence ID" value="NZ_JBHUME010000009.1"/>
</dbReference>
<evidence type="ECO:0000256" key="5">
    <source>
        <dbReference type="ARBA" id="ARBA00022741"/>
    </source>
</evidence>
<dbReference type="InterPro" id="IPR001789">
    <property type="entry name" value="Sig_transdc_resp-reg_receiver"/>
</dbReference>
<feature type="transmembrane region" description="Helical" evidence="11">
    <location>
        <begin position="88"/>
        <end position="110"/>
    </location>
</feature>
<dbReference type="EC" id="2.7.13.3" evidence="2"/>
<comment type="catalytic activity">
    <reaction evidence="1">
        <text>ATP + protein L-histidine = ADP + protein N-phospho-L-histidine.</text>
        <dbReference type="EC" id="2.7.13.3"/>
    </reaction>
</comment>
<evidence type="ECO:0000256" key="3">
    <source>
        <dbReference type="ARBA" id="ARBA00022553"/>
    </source>
</evidence>
<keyword evidence="10" id="KW-0175">Coiled coil</keyword>
<dbReference type="Pfam" id="PF00512">
    <property type="entry name" value="HisKA"/>
    <property type="match status" value="1"/>
</dbReference>
<dbReference type="InterPro" id="IPR005467">
    <property type="entry name" value="His_kinase_dom"/>
</dbReference>
<protein>
    <recommendedName>
        <fullName evidence="2">histidine kinase</fullName>
        <ecNumber evidence="2">2.7.13.3</ecNumber>
    </recommendedName>
</protein>
<sequence length="605" mass="67665">MTMVFGFHFTEKSIFDLRFVVLIVSPMFVRKHLSILAIGLGIGLARLSFGVTDASVVGALNIFTMSLVCVALVKWAERRQWRFYTKMLTIMFAINTLNIVFIAAFGVLHWEYYLTEVAPGSYVLSVFLSLIFMLVLRDFTMEAGRKRQLQVTNVRLEELFGLAEEKTELLEKAKCELEDKNKQLVLASRYKTEFLANMSHELRTPLNSMLVLSQMLQENTDGRLSEEEVHFAELIHSSGNELLHLINDVLDLSKIEAGRMEINLAQINCRELIHYVGSQVEPMAQRKELRFIINMDPDVPDIIRTDGQRLQQILSNLLSNALKFTKEGFVKLEVRTVTGNEGPRSGVGSGEDKWVAFSVQDTGIGIPEEQQSLIFHSFHQADGTTSRKYGGTGLGLTLSRQFAALLGGSIELDSRVGLGSRFTLYLPWSALTEQPPAGEEDDTAPAGEYRLREDLNRNLAASSAYEKMPDIELPRGMAASDVQDGKLVLLADDDLNNAYALKLALESRGYRVITAADGEQALRELRSHPEVSIVLMDMMMPGMDGLETIRQMRAIPEYTDLPIVAVTAKALDRDREDCLAAGANDYIAKPVELGSLQATLRKWMK</sequence>
<reference evidence="15" key="1">
    <citation type="journal article" date="2019" name="Int. J. Syst. Evol. Microbiol.">
        <title>The Global Catalogue of Microorganisms (GCM) 10K type strain sequencing project: providing services to taxonomists for standard genome sequencing and annotation.</title>
        <authorList>
            <consortium name="The Broad Institute Genomics Platform"/>
            <consortium name="The Broad Institute Genome Sequencing Center for Infectious Disease"/>
            <person name="Wu L."/>
            <person name="Ma J."/>
        </authorList>
    </citation>
    <scope>NUCLEOTIDE SEQUENCE [LARGE SCALE GENOMIC DNA]</scope>
    <source>
        <strain evidence="15">KCTC 3950</strain>
    </source>
</reference>
<evidence type="ECO:0000256" key="1">
    <source>
        <dbReference type="ARBA" id="ARBA00000085"/>
    </source>
</evidence>
<keyword evidence="7" id="KW-0067">ATP-binding</keyword>
<feature type="transmembrane region" description="Helical" evidence="11">
    <location>
        <begin position="122"/>
        <end position="140"/>
    </location>
</feature>
<accession>A0ABW5PGL4</accession>
<dbReference type="SUPFAM" id="SSF52172">
    <property type="entry name" value="CheY-like"/>
    <property type="match status" value="1"/>
</dbReference>
<evidence type="ECO:0000256" key="6">
    <source>
        <dbReference type="ARBA" id="ARBA00022777"/>
    </source>
</evidence>
<dbReference type="PROSITE" id="PS50110">
    <property type="entry name" value="RESPONSE_REGULATORY"/>
    <property type="match status" value="1"/>
</dbReference>
<dbReference type="CDD" id="cd17546">
    <property type="entry name" value="REC_hyHK_CKI1_RcsC-like"/>
    <property type="match status" value="1"/>
</dbReference>
<evidence type="ECO:0000256" key="2">
    <source>
        <dbReference type="ARBA" id="ARBA00012438"/>
    </source>
</evidence>
<dbReference type="GO" id="GO:0016301">
    <property type="term" value="F:kinase activity"/>
    <property type="evidence" value="ECO:0007669"/>
    <property type="project" value="UniProtKB-KW"/>
</dbReference>
<dbReference type="Pfam" id="PF02518">
    <property type="entry name" value="HATPase_c"/>
    <property type="match status" value="1"/>
</dbReference>
<evidence type="ECO:0000256" key="7">
    <source>
        <dbReference type="ARBA" id="ARBA00022840"/>
    </source>
</evidence>
<dbReference type="CDD" id="cd00082">
    <property type="entry name" value="HisKA"/>
    <property type="match status" value="1"/>
</dbReference>
<evidence type="ECO:0000259" key="12">
    <source>
        <dbReference type="PROSITE" id="PS50109"/>
    </source>
</evidence>
<keyword evidence="6 14" id="KW-0418">Kinase</keyword>
<dbReference type="SUPFAM" id="SSF47384">
    <property type="entry name" value="Homodimeric domain of signal transducing histidine kinase"/>
    <property type="match status" value="1"/>
</dbReference>
<dbReference type="InterPro" id="IPR036890">
    <property type="entry name" value="HATPase_C_sf"/>
</dbReference>
<keyword evidence="15" id="KW-1185">Reference proteome</keyword>
<name>A0ABW5PGL4_9BACL</name>
<keyword evidence="11" id="KW-0812">Transmembrane</keyword>
<dbReference type="Gene3D" id="3.30.565.10">
    <property type="entry name" value="Histidine kinase-like ATPase, C-terminal domain"/>
    <property type="match status" value="1"/>
</dbReference>
<dbReference type="CDD" id="cd16922">
    <property type="entry name" value="HATPase_EvgS-ArcB-TorS-like"/>
    <property type="match status" value="1"/>
</dbReference>
<feature type="domain" description="Histidine kinase" evidence="12">
    <location>
        <begin position="197"/>
        <end position="430"/>
    </location>
</feature>
<keyword evidence="3 9" id="KW-0597">Phosphoprotein</keyword>
<evidence type="ECO:0000259" key="13">
    <source>
        <dbReference type="PROSITE" id="PS50110"/>
    </source>
</evidence>
<evidence type="ECO:0000313" key="15">
    <source>
        <dbReference type="Proteomes" id="UP001597541"/>
    </source>
</evidence>
<evidence type="ECO:0000256" key="4">
    <source>
        <dbReference type="ARBA" id="ARBA00022679"/>
    </source>
</evidence>
<dbReference type="EMBL" id="JBHUME010000009">
    <property type="protein sequence ID" value="MFD2613900.1"/>
    <property type="molecule type" value="Genomic_DNA"/>
</dbReference>
<dbReference type="Proteomes" id="UP001597541">
    <property type="component" value="Unassembled WGS sequence"/>
</dbReference>
<dbReference type="PANTHER" id="PTHR45339">
    <property type="entry name" value="HYBRID SIGNAL TRANSDUCTION HISTIDINE KINASE J"/>
    <property type="match status" value="1"/>
</dbReference>
<dbReference type="InterPro" id="IPR003594">
    <property type="entry name" value="HATPase_dom"/>
</dbReference>